<evidence type="ECO:0000256" key="1">
    <source>
        <dbReference type="ARBA" id="ARBA00010688"/>
    </source>
</evidence>
<protein>
    <submittedName>
        <fullName evidence="5">2-dehydro-3-deoxygluconokinase</fullName>
    </submittedName>
</protein>
<dbReference type="RefSeq" id="WP_142100791.1">
    <property type="nucleotide sequence ID" value="NZ_VFPH01000001.1"/>
</dbReference>
<keyword evidence="3 5" id="KW-0418">Kinase</keyword>
<dbReference type="AlphaFoldDB" id="A0A543GGV5"/>
<dbReference type="Pfam" id="PF00294">
    <property type="entry name" value="PfkB"/>
    <property type="match status" value="1"/>
</dbReference>
<dbReference type="OrthoDB" id="9808601at2"/>
<dbReference type="PANTHER" id="PTHR43320">
    <property type="entry name" value="SUGAR KINASE"/>
    <property type="match status" value="1"/>
</dbReference>
<dbReference type="GO" id="GO:0016301">
    <property type="term" value="F:kinase activity"/>
    <property type="evidence" value="ECO:0007669"/>
    <property type="project" value="UniProtKB-KW"/>
</dbReference>
<evidence type="ECO:0000256" key="3">
    <source>
        <dbReference type="ARBA" id="ARBA00022777"/>
    </source>
</evidence>
<dbReference type="InterPro" id="IPR011611">
    <property type="entry name" value="PfkB_dom"/>
</dbReference>
<gene>
    <name evidence="5" type="ORF">FB388_2703</name>
</gene>
<dbReference type="InterPro" id="IPR052700">
    <property type="entry name" value="Carb_kinase_PfkB-like"/>
</dbReference>
<reference evidence="5 6" key="1">
    <citation type="submission" date="2019-06" db="EMBL/GenBank/DDBJ databases">
        <title>Sequencing the genomes of 1000 actinobacteria strains.</title>
        <authorList>
            <person name="Klenk H.-P."/>
        </authorList>
    </citation>
    <scope>NUCLEOTIDE SEQUENCE [LARGE SCALE GENOMIC DNA]</scope>
    <source>
        <strain evidence="5 6">DSM 45511</strain>
    </source>
</reference>
<keyword evidence="6" id="KW-1185">Reference proteome</keyword>
<dbReference type="CDD" id="cd01166">
    <property type="entry name" value="KdgK"/>
    <property type="match status" value="1"/>
</dbReference>
<evidence type="ECO:0000259" key="4">
    <source>
        <dbReference type="Pfam" id="PF00294"/>
    </source>
</evidence>
<comment type="similarity">
    <text evidence="1">Belongs to the carbohydrate kinase PfkB family.</text>
</comment>
<dbReference type="PANTHER" id="PTHR43320:SF2">
    <property type="entry name" value="2-DEHYDRO-3-DEOXYGLUCONOKINASE_2-DEHYDRO-3-DEOXYGALACTONOKINASE"/>
    <property type="match status" value="1"/>
</dbReference>
<dbReference type="InterPro" id="IPR029056">
    <property type="entry name" value="Ribokinase-like"/>
</dbReference>
<evidence type="ECO:0000256" key="2">
    <source>
        <dbReference type="ARBA" id="ARBA00022679"/>
    </source>
</evidence>
<feature type="domain" description="Carbohydrate kinase PfkB" evidence="4">
    <location>
        <begin position="26"/>
        <end position="317"/>
    </location>
</feature>
<dbReference type="Proteomes" id="UP000319818">
    <property type="component" value="Unassembled WGS sequence"/>
</dbReference>
<keyword evidence="2" id="KW-0808">Transferase</keyword>
<evidence type="ECO:0000313" key="6">
    <source>
        <dbReference type="Proteomes" id="UP000319818"/>
    </source>
</evidence>
<organism evidence="5 6">
    <name type="scientific">Pseudonocardia cypriaca</name>
    <dbReference type="NCBI Taxonomy" id="882449"/>
    <lineage>
        <taxon>Bacteria</taxon>
        <taxon>Bacillati</taxon>
        <taxon>Actinomycetota</taxon>
        <taxon>Actinomycetes</taxon>
        <taxon>Pseudonocardiales</taxon>
        <taxon>Pseudonocardiaceae</taxon>
        <taxon>Pseudonocardia</taxon>
    </lineage>
</organism>
<dbReference type="Gene3D" id="3.40.1190.20">
    <property type="match status" value="1"/>
</dbReference>
<name>A0A543GGV5_9PSEU</name>
<sequence>MSEPASESREQRELASGSAAQRGGLVTLGETLGLLVAEDVGPLSLAKGMRLSMGGAESNVAIGVSRLGVAATWIGRLGRDPIGDLIERNLLAERVHTVVHRDDAPTAMMLRERRTGSVQNVTYYRHGSAGSHLRPEDVPAGVVEDAGVLHLTGITPALGEGPAAAVREALRRARAAGVPVSVDLNYRSRLWDAATAAPVFRELAAAADMLFAGDDEARIALEVDDRTGPEKLASGLAELGPREVVIKRGRHGATALIGGELIDVPAVPVQVVDSVGAGDAFVAGYLACRLTGRDPHEGLRTAAVTGALAVTVPGDWEASPRPHELTLLGAEEDVRR</sequence>
<comment type="caution">
    <text evidence="5">The sequence shown here is derived from an EMBL/GenBank/DDBJ whole genome shotgun (WGS) entry which is preliminary data.</text>
</comment>
<evidence type="ECO:0000313" key="5">
    <source>
        <dbReference type="EMBL" id="TQM45304.1"/>
    </source>
</evidence>
<dbReference type="SUPFAM" id="SSF53613">
    <property type="entry name" value="Ribokinase-like"/>
    <property type="match status" value="1"/>
</dbReference>
<dbReference type="InterPro" id="IPR002173">
    <property type="entry name" value="Carboh/pur_kinase_PfkB_CS"/>
</dbReference>
<dbReference type="EMBL" id="VFPH01000001">
    <property type="protein sequence ID" value="TQM45304.1"/>
    <property type="molecule type" value="Genomic_DNA"/>
</dbReference>
<proteinExistence type="inferred from homology"/>
<accession>A0A543GGV5</accession>
<dbReference type="PROSITE" id="PS00584">
    <property type="entry name" value="PFKB_KINASES_2"/>
    <property type="match status" value="1"/>
</dbReference>